<dbReference type="SMART" id="SM00640">
    <property type="entry name" value="Glyco_32"/>
    <property type="match status" value="1"/>
</dbReference>
<keyword evidence="2 5" id="KW-0378">Hydrolase</keyword>
<accession>A0A5C6M1M8</accession>
<name>A0A5C6M1M8_9PLAN</name>
<keyword evidence="6" id="KW-1185">Reference proteome</keyword>
<evidence type="ECO:0000313" key="5">
    <source>
        <dbReference type="EMBL" id="TWW07932.1"/>
    </source>
</evidence>
<reference evidence="5 6" key="1">
    <citation type="submission" date="2019-08" db="EMBL/GenBank/DDBJ databases">
        <title>100 year-old enigma solved: identification of Planctomyces bekefii, the type genus and species of the phylum Planctomycetes.</title>
        <authorList>
            <person name="Svetlana D.N."/>
            <person name="Overmann J."/>
        </authorList>
    </citation>
    <scope>NUCLEOTIDE SEQUENCE [LARGE SCALE GENOMIC DNA]</scope>
    <source>
        <strain evidence="5">Phe10_nw2017</strain>
    </source>
</reference>
<evidence type="ECO:0000256" key="3">
    <source>
        <dbReference type="ARBA" id="ARBA00023295"/>
    </source>
</evidence>
<dbReference type="AlphaFoldDB" id="A0A5C6M1M8"/>
<sequence>MYYNGEYHLFFQHNPYGWSWGNMHWGHAVSRDLVHWEELGDVLQPDELGPMFSGSAVVDWNSTSGFGADGRPPLVLIYTAAGSPTVQCLAYSTDGRKFVKYAGNPVLGEVTGGNRDPKVFWHADTRQWVMVLYVEQRGRHTVHFFVSPNLRDWKLASVTEGDAVGGRYLFECPDFLS</sequence>
<evidence type="ECO:0000256" key="2">
    <source>
        <dbReference type="ARBA" id="ARBA00022801"/>
    </source>
</evidence>
<dbReference type="GO" id="GO:0005737">
    <property type="term" value="C:cytoplasm"/>
    <property type="evidence" value="ECO:0007669"/>
    <property type="project" value="TreeGrafter"/>
</dbReference>
<dbReference type="Proteomes" id="UP000321083">
    <property type="component" value="Unassembled WGS sequence"/>
</dbReference>
<dbReference type="InterPro" id="IPR023296">
    <property type="entry name" value="Glyco_hydro_beta-prop_sf"/>
</dbReference>
<dbReference type="PANTHER" id="PTHR42800:SF1">
    <property type="entry name" value="EXOINULINASE INUD (AFU_ORTHOLOGUE AFUA_5G00480)"/>
    <property type="match status" value="1"/>
</dbReference>
<dbReference type="InterPro" id="IPR013148">
    <property type="entry name" value="Glyco_hydro_32_N"/>
</dbReference>
<dbReference type="GO" id="GO:0005987">
    <property type="term" value="P:sucrose catabolic process"/>
    <property type="evidence" value="ECO:0007669"/>
    <property type="project" value="TreeGrafter"/>
</dbReference>
<organism evidence="5 6">
    <name type="scientific">Planctomyces bekefii</name>
    <dbReference type="NCBI Taxonomy" id="1653850"/>
    <lineage>
        <taxon>Bacteria</taxon>
        <taxon>Pseudomonadati</taxon>
        <taxon>Planctomycetota</taxon>
        <taxon>Planctomycetia</taxon>
        <taxon>Planctomycetales</taxon>
        <taxon>Planctomycetaceae</taxon>
        <taxon>Planctomyces</taxon>
    </lineage>
</organism>
<comment type="similarity">
    <text evidence="1">Belongs to the glycosyl hydrolase 32 family.</text>
</comment>
<dbReference type="GO" id="GO:0004575">
    <property type="term" value="F:sucrose alpha-glucosidase activity"/>
    <property type="evidence" value="ECO:0007669"/>
    <property type="project" value="TreeGrafter"/>
</dbReference>
<dbReference type="InterPro" id="IPR001362">
    <property type="entry name" value="Glyco_hydro_32"/>
</dbReference>
<dbReference type="SUPFAM" id="SSF75005">
    <property type="entry name" value="Arabinanase/levansucrase/invertase"/>
    <property type="match status" value="1"/>
</dbReference>
<comment type="caution">
    <text evidence="5">The sequence shown here is derived from an EMBL/GenBank/DDBJ whole genome shotgun (WGS) entry which is preliminary data.</text>
</comment>
<dbReference type="Gene3D" id="2.115.10.20">
    <property type="entry name" value="Glycosyl hydrolase domain, family 43"/>
    <property type="match status" value="1"/>
</dbReference>
<reference evidence="5 6" key="2">
    <citation type="submission" date="2019-08" db="EMBL/GenBank/DDBJ databases">
        <authorList>
            <person name="Henke P."/>
        </authorList>
    </citation>
    <scope>NUCLEOTIDE SEQUENCE [LARGE SCALE GENOMIC DNA]</scope>
    <source>
        <strain evidence="5">Phe10_nw2017</strain>
    </source>
</reference>
<dbReference type="CDD" id="cd18622">
    <property type="entry name" value="GH32_Inu-like"/>
    <property type="match status" value="1"/>
</dbReference>
<dbReference type="Pfam" id="PF00251">
    <property type="entry name" value="Glyco_hydro_32N"/>
    <property type="match status" value="1"/>
</dbReference>
<evidence type="ECO:0000259" key="4">
    <source>
        <dbReference type="Pfam" id="PF00251"/>
    </source>
</evidence>
<gene>
    <name evidence="5" type="ORF">E3A20_29400</name>
</gene>
<evidence type="ECO:0000313" key="6">
    <source>
        <dbReference type="Proteomes" id="UP000321083"/>
    </source>
</evidence>
<feature type="non-terminal residue" evidence="5">
    <location>
        <position position="177"/>
    </location>
</feature>
<dbReference type="EMBL" id="SRHE01000936">
    <property type="protein sequence ID" value="TWW07932.1"/>
    <property type="molecule type" value="Genomic_DNA"/>
</dbReference>
<protein>
    <submittedName>
        <fullName evidence="5">Glycosyl hydrolase family 32</fullName>
    </submittedName>
</protein>
<feature type="domain" description="Glycosyl hydrolase family 32 N-terminal" evidence="4">
    <location>
        <begin position="1"/>
        <end position="176"/>
    </location>
</feature>
<proteinExistence type="inferred from homology"/>
<evidence type="ECO:0000256" key="1">
    <source>
        <dbReference type="ARBA" id="ARBA00009902"/>
    </source>
</evidence>
<dbReference type="PANTHER" id="PTHR42800">
    <property type="entry name" value="EXOINULINASE INUD (AFU_ORTHOLOGUE AFUA_5G00480)"/>
    <property type="match status" value="1"/>
</dbReference>
<keyword evidence="3" id="KW-0326">Glycosidase</keyword>